<keyword evidence="3 13" id="KW-0521">NADP</keyword>
<dbReference type="InterPro" id="IPR006168">
    <property type="entry name" value="G3P_DH_NAD-dep"/>
</dbReference>
<keyword evidence="7 13" id="KW-0594">Phospholipid biosynthesis</keyword>
<feature type="active site" description="Proton acceptor" evidence="13">
    <location>
        <position position="191"/>
    </location>
</feature>
<evidence type="ECO:0000256" key="6">
    <source>
        <dbReference type="ARBA" id="ARBA00023098"/>
    </source>
</evidence>
<comment type="catalytic activity">
    <reaction evidence="9">
        <text>sn-glycerol 3-phosphate + NADP(+) = dihydroxyacetone phosphate + NADPH + H(+)</text>
        <dbReference type="Rhea" id="RHEA:11096"/>
        <dbReference type="ChEBI" id="CHEBI:15378"/>
        <dbReference type="ChEBI" id="CHEBI:57597"/>
        <dbReference type="ChEBI" id="CHEBI:57642"/>
        <dbReference type="ChEBI" id="CHEBI:57783"/>
        <dbReference type="ChEBI" id="CHEBI:58349"/>
        <dbReference type="EC" id="1.1.1.94"/>
    </reaction>
    <physiologicalReaction direction="right-to-left" evidence="9">
        <dbReference type="Rhea" id="RHEA:11098"/>
    </physiologicalReaction>
</comment>
<evidence type="ECO:0000256" key="10">
    <source>
        <dbReference type="ARBA" id="ARBA00066687"/>
    </source>
</evidence>
<dbReference type="GO" id="GO:0046474">
    <property type="term" value="P:glycerophospholipid biosynthetic process"/>
    <property type="evidence" value="ECO:0007669"/>
    <property type="project" value="TreeGrafter"/>
</dbReference>
<dbReference type="NCBIfam" id="NF000942">
    <property type="entry name" value="PRK00094.1-4"/>
    <property type="match status" value="1"/>
</dbReference>
<accession>A0A1L6TG19</accession>
<dbReference type="GO" id="GO:0047952">
    <property type="term" value="F:glycerol-3-phosphate dehydrogenase [NAD(P)+] activity"/>
    <property type="evidence" value="ECO:0007669"/>
    <property type="project" value="UniProtKB-UniRule"/>
</dbReference>
<sequence>MEKEAITVIGAGSWGTALACALARNGHITHLWGRDQQQMLALKQSRCNSKYLPDVTLPKSIQYHEHLAEAVEASGALVIAVPSHAFASSLRAIKSHITEYTDIISASKGVSDQSLFLDQVCINTLSDKQPFAVLSGPSFAKEVAAGLPTAITIAAHDHDHATRWVQRFHQDNFRTYTNHDVTGTQIGGAVKNIMAIAAGIASGLGYGANAQAALITRALAEIMRFGLALGAKAETLMGLTGLGDLVLTCSNNQSRNRRFGLALGQGKTAKEAENIIAQAVEGYHNARQVYQLAQKLKIDTPIINQVYRVLYEQLPIQQAVQELFARAPKSE</sequence>
<evidence type="ECO:0000256" key="1">
    <source>
        <dbReference type="ARBA" id="ARBA00011009"/>
    </source>
</evidence>
<feature type="binding site" evidence="13">
    <location>
        <position position="244"/>
    </location>
    <ligand>
        <name>sn-glycerol 3-phosphate</name>
        <dbReference type="ChEBI" id="CHEBI:57597"/>
    </ligand>
</feature>
<dbReference type="EMBL" id="CP012508">
    <property type="protein sequence ID" value="ALB21349.1"/>
    <property type="molecule type" value="Genomic_DNA"/>
</dbReference>
<dbReference type="Gene3D" id="3.40.50.720">
    <property type="entry name" value="NAD(P)-binding Rossmann-like Domain"/>
    <property type="match status" value="1"/>
</dbReference>
<dbReference type="PROSITE" id="PS00957">
    <property type="entry name" value="NAD_G3PDH"/>
    <property type="match status" value="1"/>
</dbReference>
<dbReference type="Pfam" id="PF07479">
    <property type="entry name" value="NAD_Gly3P_dh_C"/>
    <property type="match status" value="1"/>
</dbReference>
<evidence type="ECO:0000256" key="12">
    <source>
        <dbReference type="ARBA" id="ARBA00080511"/>
    </source>
</evidence>
<feature type="binding site" evidence="13">
    <location>
        <position position="108"/>
    </location>
    <ligand>
        <name>sn-glycerol 3-phosphate</name>
        <dbReference type="ChEBI" id="CHEBI:57597"/>
    </ligand>
</feature>
<dbReference type="InterPro" id="IPR013328">
    <property type="entry name" value="6PGD_dom2"/>
</dbReference>
<name>A0A1L6TG19_PISSA</name>
<keyword evidence="13" id="KW-0963">Cytoplasm</keyword>
<proteinExistence type="inferred from homology"/>
<feature type="binding site" evidence="13">
    <location>
        <position position="136"/>
    </location>
    <ligand>
        <name>sn-glycerol 3-phosphate</name>
        <dbReference type="ChEBI" id="CHEBI:57597"/>
    </ligand>
</feature>
<dbReference type="EC" id="1.1.1.94" evidence="10 13"/>
<comment type="similarity">
    <text evidence="1 13 14">Belongs to the NAD-dependent glycerol-3-phosphate dehydrogenase family.</text>
</comment>
<feature type="binding site" evidence="13">
    <location>
        <position position="140"/>
    </location>
    <ligand>
        <name>NADPH</name>
        <dbReference type="ChEBI" id="CHEBI:57783"/>
    </ligand>
</feature>
<evidence type="ECO:0000256" key="11">
    <source>
        <dbReference type="ARBA" id="ARBA00069372"/>
    </source>
</evidence>
<evidence type="ECO:0000256" key="9">
    <source>
        <dbReference type="ARBA" id="ARBA00052716"/>
    </source>
</evidence>
<dbReference type="AlphaFoldDB" id="A0A1L6TG19"/>
<dbReference type="GO" id="GO:0046167">
    <property type="term" value="P:glycerol-3-phosphate biosynthetic process"/>
    <property type="evidence" value="ECO:0007669"/>
    <property type="project" value="UniProtKB-UniRule"/>
</dbReference>
<dbReference type="PANTHER" id="PTHR11728:SF1">
    <property type="entry name" value="GLYCEROL-3-PHOSPHATE DEHYDROGENASE [NAD(+)] 2, CHLOROPLASTIC"/>
    <property type="match status" value="1"/>
</dbReference>
<reference evidence="15 16" key="1">
    <citation type="journal article" date="2014" name="Genome Announc.">
        <title>Comparative Genome Analysis of Two Isolates of the Fish Pathogen Piscirickettsia salmonis from Different Hosts Reveals Major Differences in Virulence-Associated Secretion Systems.</title>
        <authorList>
            <person name="Bohle H."/>
            <person name="Henriquez P."/>
            <person name="Grothusen H."/>
            <person name="Navas E."/>
            <person name="Sandoval A."/>
            <person name="Bustamante F."/>
            <person name="Bustos P."/>
            <person name="Mancilla M."/>
        </authorList>
    </citation>
    <scope>NUCLEOTIDE SEQUENCE [LARGE SCALE GENOMIC DNA]</scope>
    <source>
        <strain evidence="16">B1-32597</strain>
    </source>
</reference>
<dbReference type="Proteomes" id="UP000029558">
    <property type="component" value="Chromosome"/>
</dbReference>
<evidence type="ECO:0000256" key="7">
    <source>
        <dbReference type="ARBA" id="ARBA00023209"/>
    </source>
</evidence>
<comment type="subcellular location">
    <subcellularLocation>
        <location evidence="13">Cytoplasm</location>
    </subcellularLocation>
</comment>
<evidence type="ECO:0000313" key="15">
    <source>
        <dbReference type="EMBL" id="ALB21349.1"/>
    </source>
</evidence>
<comment type="caution">
    <text evidence="13">Lacks conserved residue(s) required for the propagation of feature annotation.</text>
</comment>
<evidence type="ECO:0000256" key="2">
    <source>
        <dbReference type="ARBA" id="ARBA00022516"/>
    </source>
</evidence>
<dbReference type="GO" id="GO:0005829">
    <property type="term" value="C:cytosol"/>
    <property type="evidence" value="ECO:0007669"/>
    <property type="project" value="TreeGrafter"/>
</dbReference>
<dbReference type="GO" id="GO:0051287">
    <property type="term" value="F:NAD binding"/>
    <property type="evidence" value="ECO:0007669"/>
    <property type="project" value="InterPro"/>
</dbReference>
<comment type="function">
    <text evidence="13">Catalyzes the reduction of the glycolytic intermediate dihydroxyacetone phosphate (DHAP) to sn-glycerol 3-phosphate (G3P), the key precursor for phospholipid synthesis.</text>
</comment>
<keyword evidence="6 13" id="KW-0443">Lipid metabolism</keyword>
<evidence type="ECO:0000256" key="13">
    <source>
        <dbReference type="HAMAP-Rule" id="MF_00394"/>
    </source>
</evidence>
<feature type="binding site" evidence="13">
    <location>
        <position position="34"/>
    </location>
    <ligand>
        <name>NADPH</name>
        <dbReference type="ChEBI" id="CHEBI:57783"/>
    </ligand>
</feature>
<keyword evidence="2 13" id="KW-0444">Lipid biosynthesis</keyword>
<evidence type="ECO:0000256" key="4">
    <source>
        <dbReference type="ARBA" id="ARBA00023002"/>
    </source>
</evidence>
<comment type="catalytic activity">
    <reaction evidence="13">
        <text>sn-glycerol 3-phosphate + NAD(+) = dihydroxyacetone phosphate + NADH + H(+)</text>
        <dbReference type="Rhea" id="RHEA:11092"/>
        <dbReference type="ChEBI" id="CHEBI:15378"/>
        <dbReference type="ChEBI" id="CHEBI:57540"/>
        <dbReference type="ChEBI" id="CHEBI:57597"/>
        <dbReference type="ChEBI" id="CHEBI:57642"/>
        <dbReference type="ChEBI" id="CHEBI:57945"/>
        <dbReference type="EC" id="1.1.1.94"/>
    </reaction>
</comment>
<dbReference type="NCBIfam" id="NF000940">
    <property type="entry name" value="PRK00094.1-2"/>
    <property type="match status" value="1"/>
</dbReference>
<evidence type="ECO:0000313" key="16">
    <source>
        <dbReference type="Proteomes" id="UP000029558"/>
    </source>
</evidence>
<dbReference type="PIRSF" id="PIRSF000114">
    <property type="entry name" value="Glycerol-3-P_dh"/>
    <property type="match status" value="1"/>
</dbReference>
<feature type="binding site" evidence="13">
    <location>
        <position position="281"/>
    </location>
    <ligand>
        <name>NADPH</name>
        <dbReference type="ChEBI" id="CHEBI:57783"/>
    </ligand>
</feature>
<dbReference type="GO" id="GO:0046168">
    <property type="term" value="P:glycerol-3-phosphate catabolic process"/>
    <property type="evidence" value="ECO:0007669"/>
    <property type="project" value="InterPro"/>
</dbReference>
<dbReference type="FunFam" id="3.40.50.720:FF:000019">
    <property type="entry name" value="Glycerol-3-phosphate dehydrogenase [NAD(P)+]"/>
    <property type="match status" value="1"/>
</dbReference>
<feature type="binding site" evidence="13">
    <location>
        <position position="255"/>
    </location>
    <ligand>
        <name>sn-glycerol 3-phosphate</name>
        <dbReference type="ChEBI" id="CHEBI:57597"/>
    </ligand>
</feature>
<dbReference type="InterPro" id="IPR036291">
    <property type="entry name" value="NAD(P)-bd_dom_sf"/>
</dbReference>
<dbReference type="InterPro" id="IPR008927">
    <property type="entry name" value="6-PGluconate_DH-like_C_sf"/>
</dbReference>
<dbReference type="Pfam" id="PF01210">
    <property type="entry name" value="NAD_Gly3P_dh_N"/>
    <property type="match status" value="1"/>
</dbReference>
<protein>
    <recommendedName>
        <fullName evidence="11 13">Glycerol-3-phosphate dehydrogenase [NAD(P)+]</fullName>
        <ecNumber evidence="10 13">1.1.1.94</ecNumber>
    </recommendedName>
    <alternativeName>
        <fullName evidence="13">NAD(P)(+)-dependent glycerol-3-phosphate dehydrogenase</fullName>
    </alternativeName>
    <alternativeName>
        <fullName evidence="12 13">NAD(P)H-dependent dihydroxyacetone-phosphate reductase</fullName>
    </alternativeName>
</protein>
<keyword evidence="4 13" id="KW-0560">Oxidoreductase</keyword>
<feature type="binding site" evidence="13">
    <location>
        <position position="108"/>
    </location>
    <ligand>
        <name>NADPH</name>
        <dbReference type="ChEBI" id="CHEBI:57783"/>
    </ligand>
</feature>
<feature type="binding site" evidence="13">
    <location>
        <position position="256"/>
    </location>
    <ligand>
        <name>sn-glycerol 3-phosphate</name>
        <dbReference type="ChEBI" id="CHEBI:57597"/>
    </ligand>
</feature>
<feature type="binding site" evidence="13">
    <location>
        <position position="14"/>
    </location>
    <ligand>
        <name>NADPH</name>
        <dbReference type="ChEBI" id="CHEBI:57783"/>
    </ligand>
</feature>
<feature type="binding site" evidence="13">
    <location>
        <position position="255"/>
    </location>
    <ligand>
        <name>NADPH</name>
        <dbReference type="ChEBI" id="CHEBI:57783"/>
    </ligand>
</feature>
<evidence type="ECO:0000256" key="14">
    <source>
        <dbReference type="RuleBase" id="RU000437"/>
    </source>
</evidence>
<feature type="binding site" evidence="13">
    <location>
        <position position="13"/>
    </location>
    <ligand>
        <name>NADPH</name>
        <dbReference type="ChEBI" id="CHEBI:57783"/>
    </ligand>
</feature>
<keyword evidence="5 13" id="KW-0520">NAD</keyword>
<dbReference type="PANTHER" id="PTHR11728">
    <property type="entry name" value="GLYCEROL-3-PHOSPHATE DEHYDROGENASE"/>
    <property type="match status" value="1"/>
</dbReference>
<feature type="binding site" evidence="13">
    <location>
        <position position="51"/>
    </location>
    <ligand>
        <name>NADPH</name>
        <dbReference type="ChEBI" id="CHEBI:57783"/>
    </ligand>
</feature>
<dbReference type="SUPFAM" id="SSF48179">
    <property type="entry name" value="6-phosphogluconate dehydrogenase C-terminal domain-like"/>
    <property type="match status" value="1"/>
</dbReference>
<evidence type="ECO:0000256" key="3">
    <source>
        <dbReference type="ARBA" id="ARBA00022857"/>
    </source>
</evidence>
<dbReference type="HAMAP" id="MF_00394">
    <property type="entry name" value="NAD_Glyc3P_dehydrog"/>
    <property type="match status" value="1"/>
</dbReference>
<dbReference type="RefSeq" id="WP_017376131.1">
    <property type="nucleotide sequence ID" value="NZ_CP012508.1"/>
</dbReference>
<dbReference type="PROSITE" id="PS51257">
    <property type="entry name" value="PROKAR_LIPOPROTEIN"/>
    <property type="match status" value="1"/>
</dbReference>
<evidence type="ECO:0000256" key="5">
    <source>
        <dbReference type="ARBA" id="ARBA00023027"/>
    </source>
</evidence>
<organism evidence="15 16">
    <name type="scientific">Piscirickettsia salmonis</name>
    <dbReference type="NCBI Taxonomy" id="1238"/>
    <lineage>
        <taxon>Bacteria</taxon>
        <taxon>Pseudomonadati</taxon>
        <taxon>Pseudomonadota</taxon>
        <taxon>Gammaproteobacteria</taxon>
        <taxon>Thiotrichales</taxon>
        <taxon>Piscirickettsiaceae</taxon>
        <taxon>Piscirickettsia</taxon>
    </lineage>
</organism>
<dbReference type="PRINTS" id="PR00077">
    <property type="entry name" value="GPDHDRGNASE"/>
</dbReference>
<keyword evidence="8 13" id="KW-1208">Phospholipid metabolism</keyword>
<comment type="pathway">
    <text evidence="13">Membrane lipid metabolism; glycerophospholipid metabolism.</text>
</comment>
<feature type="binding site" evidence="13">
    <location>
        <position position="138"/>
    </location>
    <ligand>
        <name>sn-glycerol 3-phosphate</name>
        <dbReference type="ChEBI" id="CHEBI:57597"/>
    </ligand>
</feature>
<dbReference type="OrthoDB" id="9812273at2"/>
<dbReference type="SUPFAM" id="SSF51735">
    <property type="entry name" value="NAD(P)-binding Rossmann-fold domains"/>
    <property type="match status" value="1"/>
</dbReference>
<dbReference type="Gene3D" id="1.10.1040.10">
    <property type="entry name" value="N-(1-d-carboxylethyl)-l-norvaline Dehydrogenase, domain 2"/>
    <property type="match status" value="1"/>
</dbReference>
<gene>
    <name evidence="13" type="primary">gpsA</name>
    <name evidence="15" type="ORF">KU39_163</name>
</gene>
<feature type="binding site" evidence="13">
    <location>
        <position position="254"/>
    </location>
    <ligand>
        <name>sn-glycerol 3-phosphate</name>
        <dbReference type="ChEBI" id="CHEBI:57597"/>
    </ligand>
</feature>
<feature type="binding site" evidence="13">
    <location>
        <position position="191"/>
    </location>
    <ligand>
        <name>sn-glycerol 3-phosphate</name>
        <dbReference type="ChEBI" id="CHEBI:57597"/>
    </ligand>
</feature>
<dbReference type="InterPro" id="IPR011128">
    <property type="entry name" value="G3P_DH_NAD-dep_N"/>
</dbReference>
<dbReference type="InterPro" id="IPR006109">
    <property type="entry name" value="G3P_DH_NAD-dep_C"/>
</dbReference>
<evidence type="ECO:0000256" key="8">
    <source>
        <dbReference type="ARBA" id="ARBA00023264"/>
    </source>
</evidence>
<dbReference type="GO" id="GO:0005975">
    <property type="term" value="P:carbohydrate metabolic process"/>
    <property type="evidence" value="ECO:0007669"/>
    <property type="project" value="InterPro"/>
</dbReference>
<keyword evidence="13" id="KW-0547">Nucleotide-binding</keyword>
<dbReference type="FunFam" id="1.10.1040.10:FF:000001">
    <property type="entry name" value="Glycerol-3-phosphate dehydrogenase [NAD(P)+]"/>
    <property type="match status" value="1"/>
</dbReference>